<protein>
    <submittedName>
        <fullName evidence="1">Uncharacterized protein</fullName>
    </submittedName>
</protein>
<dbReference type="RefSeq" id="WP_011838405.1">
    <property type="nucleotide sequence ID" value="NC_009033.1"/>
</dbReference>
<evidence type="ECO:0000313" key="1">
    <source>
        <dbReference type="EMBL" id="ABN69214.1"/>
    </source>
</evidence>
<gene>
    <name evidence="1" type="ordered locus">Smar_0101</name>
</gene>
<evidence type="ECO:0000313" key="2">
    <source>
        <dbReference type="Proteomes" id="UP000000254"/>
    </source>
</evidence>
<dbReference type="OrthoDB" id="378423at2157"/>
<reference evidence="2" key="1">
    <citation type="journal article" date="2009" name="BMC Genomics">
        <title>The complete genome sequence of Staphylothermus marinus reveals differences in sulfur metabolism among heterotrophic Crenarchaeota.</title>
        <authorList>
            <person name="Anderson I.J."/>
            <person name="Dharmarajan L."/>
            <person name="Rodriguez J."/>
            <person name="Hooper S."/>
            <person name="Porat I."/>
            <person name="Ulrich L.E."/>
            <person name="Elkins J.G."/>
            <person name="Mavromatis K."/>
            <person name="Sun H."/>
            <person name="Land M."/>
            <person name="Lapidus A."/>
            <person name="Lucas S."/>
            <person name="Barry K."/>
            <person name="Huber H."/>
            <person name="Zhulin I.B."/>
            <person name="Whitman W.B."/>
            <person name="Mukhopadhyay B."/>
            <person name="Woese C."/>
            <person name="Bristow J."/>
            <person name="Kyrpides N."/>
        </authorList>
    </citation>
    <scope>NUCLEOTIDE SEQUENCE [LARGE SCALE GENOMIC DNA]</scope>
    <source>
        <strain evidence="2">ATCC 43588 / DSM 3639 / JCM 9404 / F1</strain>
    </source>
</reference>
<accession>A3DKQ4</accession>
<dbReference type="Proteomes" id="UP000000254">
    <property type="component" value="Chromosome"/>
</dbReference>
<dbReference type="KEGG" id="smr:Smar_0101"/>
<dbReference type="AlphaFoldDB" id="A3DKQ4"/>
<name>A3DKQ4_STAMF</name>
<proteinExistence type="predicted"/>
<dbReference type="eggNOG" id="arCOG12387">
    <property type="taxonomic scope" value="Archaea"/>
</dbReference>
<organism evidence="1 2">
    <name type="scientific">Staphylothermus marinus (strain ATCC 43588 / DSM 3639 / JCM 9404 / F1)</name>
    <dbReference type="NCBI Taxonomy" id="399550"/>
    <lineage>
        <taxon>Archaea</taxon>
        <taxon>Thermoproteota</taxon>
        <taxon>Thermoprotei</taxon>
        <taxon>Desulfurococcales</taxon>
        <taxon>Desulfurococcaceae</taxon>
        <taxon>Staphylothermus</taxon>
    </lineage>
</organism>
<sequence length="140" mass="16329">MPKIIQNIDKIIYYLRLALGKIEVARNAYEKHKQTRGLDMLTIVSALHGVPINHAILAEIYISSSNKEIEKSIKLLTKLEKNLLKNHQALHVRYRRDLLEIMNLMQLARNTSSIEEKHEIILQAISELSEFRKVLEQYNI</sequence>
<dbReference type="HOGENOM" id="CLU_1830669_0_0_2"/>
<dbReference type="GeneID" id="4906760"/>
<keyword evidence="2" id="KW-1185">Reference proteome</keyword>
<dbReference type="STRING" id="399550.Smar_0101"/>
<reference evidence="1 2" key="2">
    <citation type="journal article" date="2009" name="Stand. Genomic Sci.">
        <title>Complete genome sequence of Staphylothermus marinus Stetter and Fiala 1986 type strain F1.</title>
        <authorList>
            <person name="Anderson I.J."/>
            <person name="Sun H."/>
            <person name="Lapidus A."/>
            <person name="Copeland A."/>
            <person name="Glavina Del Rio T."/>
            <person name="Tice H."/>
            <person name="Dalin E."/>
            <person name="Lucas S."/>
            <person name="Barry K."/>
            <person name="Land M."/>
            <person name="Richardson P."/>
            <person name="Huber H."/>
            <person name="Kyrpides N.C."/>
        </authorList>
    </citation>
    <scope>NUCLEOTIDE SEQUENCE [LARGE SCALE GENOMIC DNA]</scope>
    <source>
        <strain evidence="2">ATCC 43588 / DSM 3639 / JCM 9404 / F1</strain>
    </source>
</reference>
<dbReference type="EMBL" id="CP000575">
    <property type="protein sequence ID" value="ABN69214.1"/>
    <property type="molecule type" value="Genomic_DNA"/>
</dbReference>